<name>A0ABQ3EMN9_9HYPH</name>
<keyword evidence="3" id="KW-1185">Reference proteome</keyword>
<dbReference type="InterPro" id="IPR000182">
    <property type="entry name" value="GNAT_dom"/>
</dbReference>
<dbReference type="EMBL" id="BMXE01000009">
    <property type="protein sequence ID" value="GHB46754.1"/>
    <property type="molecule type" value="Genomic_DNA"/>
</dbReference>
<accession>A0ABQ3EMN9</accession>
<evidence type="ECO:0000259" key="1">
    <source>
        <dbReference type="PROSITE" id="PS51186"/>
    </source>
</evidence>
<dbReference type="CDD" id="cd04301">
    <property type="entry name" value="NAT_SF"/>
    <property type="match status" value="1"/>
</dbReference>
<dbReference type="Proteomes" id="UP000637980">
    <property type="component" value="Unassembled WGS sequence"/>
</dbReference>
<comment type="caution">
    <text evidence="2">The sequence shown here is derived from an EMBL/GenBank/DDBJ whole genome shotgun (WGS) entry which is preliminary data.</text>
</comment>
<evidence type="ECO:0000313" key="2">
    <source>
        <dbReference type="EMBL" id="GHB46754.1"/>
    </source>
</evidence>
<feature type="domain" description="N-acetyltransferase" evidence="1">
    <location>
        <begin position="1"/>
        <end position="140"/>
    </location>
</feature>
<dbReference type="Gene3D" id="3.40.630.30">
    <property type="match status" value="1"/>
</dbReference>
<dbReference type="SUPFAM" id="SSF55729">
    <property type="entry name" value="Acyl-CoA N-acyltransferases (Nat)"/>
    <property type="match status" value="1"/>
</dbReference>
<proteinExistence type="predicted"/>
<reference evidence="3" key="1">
    <citation type="journal article" date="2019" name="Int. J. Syst. Evol. Microbiol.">
        <title>The Global Catalogue of Microorganisms (GCM) 10K type strain sequencing project: providing services to taxonomists for standard genome sequencing and annotation.</title>
        <authorList>
            <consortium name="The Broad Institute Genomics Platform"/>
            <consortium name="The Broad Institute Genome Sequencing Center for Infectious Disease"/>
            <person name="Wu L."/>
            <person name="Ma J."/>
        </authorList>
    </citation>
    <scope>NUCLEOTIDE SEQUENCE [LARGE SCALE GENOMIC DNA]</scope>
    <source>
        <strain evidence="3">KCTC 12861</strain>
    </source>
</reference>
<gene>
    <name evidence="2" type="ORF">GCM10007094_40110</name>
</gene>
<sequence length="140" mass="15869">MPQIEKILLQTYPTLPEDIACARERLRLFPDGCYVLRSDGSDRIFGYVVSHPWQDLNVPPLSSLLRSLPISPEVYFIHDIALLPDVQGIGAAKAILAQLSQVARRHYIKKFALVAMPMAESFWQSRGFRIVDKEAIRTTC</sequence>
<dbReference type="InterPro" id="IPR016181">
    <property type="entry name" value="Acyl_CoA_acyltransferase"/>
</dbReference>
<protein>
    <recommendedName>
        <fullName evidence="1">N-acetyltransferase domain-containing protein</fullName>
    </recommendedName>
</protein>
<dbReference type="Pfam" id="PF00583">
    <property type="entry name" value="Acetyltransf_1"/>
    <property type="match status" value="1"/>
</dbReference>
<dbReference type="PROSITE" id="PS51186">
    <property type="entry name" value="GNAT"/>
    <property type="match status" value="1"/>
</dbReference>
<evidence type="ECO:0000313" key="3">
    <source>
        <dbReference type="Proteomes" id="UP000637980"/>
    </source>
</evidence>
<organism evidence="2 3">
    <name type="scientific">Pseudovibrio japonicus</name>
    <dbReference type="NCBI Taxonomy" id="366534"/>
    <lineage>
        <taxon>Bacteria</taxon>
        <taxon>Pseudomonadati</taxon>
        <taxon>Pseudomonadota</taxon>
        <taxon>Alphaproteobacteria</taxon>
        <taxon>Hyphomicrobiales</taxon>
        <taxon>Stappiaceae</taxon>
        <taxon>Pseudovibrio</taxon>
    </lineage>
</organism>